<dbReference type="InterPro" id="IPR000834">
    <property type="entry name" value="Peptidase_M14"/>
</dbReference>
<dbReference type="GO" id="GO:0008270">
    <property type="term" value="F:zinc ion binding"/>
    <property type="evidence" value="ECO:0007669"/>
    <property type="project" value="InterPro"/>
</dbReference>
<dbReference type="SUPFAM" id="SSF53187">
    <property type="entry name" value="Zn-dependent exopeptidases"/>
    <property type="match status" value="1"/>
</dbReference>
<dbReference type="EMBL" id="FXAZ01000005">
    <property type="protein sequence ID" value="SMG53731.1"/>
    <property type="molecule type" value="Genomic_DNA"/>
</dbReference>
<evidence type="ECO:0000256" key="7">
    <source>
        <dbReference type="PROSITE-ProRule" id="PRU01379"/>
    </source>
</evidence>
<gene>
    <name evidence="10" type="ORF">SAMN06295960_3560</name>
</gene>
<dbReference type="STRING" id="1852522.SAMN06295960_3560"/>
<feature type="domain" description="LysM" evidence="8">
    <location>
        <begin position="3"/>
        <end position="48"/>
    </location>
</feature>
<evidence type="ECO:0000256" key="4">
    <source>
        <dbReference type="ARBA" id="ARBA00022801"/>
    </source>
</evidence>
<name>A0A1X7LIP8_9BACL</name>
<dbReference type="Gene3D" id="3.40.630.10">
    <property type="entry name" value="Zn peptidases"/>
    <property type="match status" value="1"/>
</dbReference>
<dbReference type="RefSeq" id="WP_085496390.1">
    <property type="nucleotide sequence ID" value="NZ_FXAZ01000005.1"/>
</dbReference>
<reference evidence="10 11" key="1">
    <citation type="submission" date="2017-04" db="EMBL/GenBank/DDBJ databases">
        <authorList>
            <person name="Afonso C.L."/>
            <person name="Miller P.J."/>
            <person name="Scott M.A."/>
            <person name="Spackman E."/>
            <person name="Goraichik I."/>
            <person name="Dimitrov K.M."/>
            <person name="Suarez D.L."/>
            <person name="Swayne D.E."/>
        </authorList>
    </citation>
    <scope>NUCLEOTIDE SEQUENCE [LARGE SCALE GENOMIC DNA]</scope>
    <source>
        <strain evidence="10 11">11</strain>
    </source>
</reference>
<evidence type="ECO:0000256" key="6">
    <source>
        <dbReference type="ARBA" id="ARBA00023049"/>
    </source>
</evidence>
<organism evidence="10 11">
    <name type="scientific">Paenibacillus aquistagni</name>
    <dbReference type="NCBI Taxonomy" id="1852522"/>
    <lineage>
        <taxon>Bacteria</taxon>
        <taxon>Bacillati</taxon>
        <taxon>Bacillota</taxon>
        <taxon>Bacilli</taxon>
        <taxon>Bacillales</taxon>
        <taxon>Paenibacillaceae</taxon>
        <taxon>Paenibacillus</taxon>
    </lineage>
</organism>
<evidence type="ECO:0000259" key="9">
    <source>
        <dbReference type="PROSITE" id="PS52035"/>
    </source>
</evidence>
<dbReference type="InterPro" id="IPR018392">
    <property type="entry name" value="LysM"/>
</dbReference>
<evidence type="ECO:0000256" key="5">
    <source>
        <dbReference type="ARBA" id="ARBA00022833"/>
    </source>
</evidence>
<dbReference type="Pfam" id="PF01476">
    <property type="entry name" value="LysM"/>
    <property type="match status" value="2"/>
</dbReference>
<evidence type="ECO:0000256" key="2">
    <source>
        <dbReference type="ARBA" id="ARBA00005988"/>
    </source>
</evidence>
<evidence type="ECO:0000256" key="1">
    <source>
        <dbReference type="ARBA" id="ARBA00001947"/>
    </source>
</evidence>
<dbReference type="SUPFAM" id="SSF54106">
    <property type="entry name" value="LysM domain"/>
    <property type="match status" value="2"/>
</dbReference>
<dbReference type="PRINTS" id="PR00765">
    <property type="entry name" value="CRBOXYPTASEA"/>
</dbReference>
<proteinExistence type="inferred from homology"/>
<dbReference type="Gene3D" id="3.10.350.10">
    <property type="entry name" value="LysM domain"/>
    <property type="match status" value="2"/>
</dbReference>
<dbReference type="CDD" id="cd06229">
    <property type="entry name" value="M14_Endopeptidase_I"/>
    <property type="match status" value="1"/>
</dbReference>
<feature type="domain" description="Peptidase M14" evidence="9">
    <location>
        <begin position="109"/>
        <end position="402"/>
    </location>
</feature>
<dbReference type="SMART" id="SM00257">
    <property type="entry name" value="LysM"/>
    <property type="match status" value="2"/>
</dbReference>
<evidence type="ECO:0000313" key="10">
    <source>
        <dbReference type="EMBL" id="SMG53731.1"/>
    </source>
</evidence>
<evidence type="ECO:0000259" key="8">
    <source>
        <dbReference type="PROSITE" id="PS51782"/>
    </source>
</evidence>
<sequence>MTIPYVIQKGDTYLRICLRYGVHLQSILQANPHIRPDDYAMPGHLIHIPQRPPNIYVVQQQDTFYEIASRFRVPAQWLANANPTVNPRQLTPGQSLVIPYWTDECDVRREAEYGPVQLMNDINGLTERYPFLRQEQIGTSVLGKPIMAIGIGNGPFRVHANGAVHANEWITSALLMDFLEEYASHYESCRSWRGWDTHAAYERSTLWLVPMVNPDGVELAQEGIQDKGPYSQQLSSWNWYGTDFRLWKANIRGVDLNDQFPAHWEEERDRRAISQPAPMNYGGEAALTEPEAVALYDFVDRAPYFDLALSFHSQGQEIYWNYRDYEPVESLDWAQRLERASGYRAVKLSGSDAGFKDWFIQAYRRPGFTVEVGYGVNPLPLNQFERIKVEVSAILKEALLGAR</sequence>
<accession>A0A1X7LIP8</accession>
<dbReference type="PANTHER" id="PTHR11705">
    <property type="entry name" value="PROTEASE FAMILY M14 CARBOXYPEPTIDASE A,B"/>
    <property type="match status" value="1"/>
</dbReference>
<keyword evidence="5" id="KW-0862">Zinc</keyword>
<keyword evidence="3" id="KW-0645">Protease</keyword>
<dbReference type="Proteomes" id="UP000193834">
    <property type="component" value="Unassembled WGS sequence"/>
</dbReference>
<dbReference type="OrthoDB" id="9802862at2"/>
<keyword evidence="4" id="KW-0378">Hydrolase</keyword>
<dbReference type="CDD" id="cd00118">
    <property type="entry name" value="LysM"/>
    <property type="match status" value="2"/>
</dbReference>
<dbReference type="GO" id="GO:0006508">
    <property type="term" value="P:proteolysis"/>
    <property type="evidence" value="ECO:0007669"/>
    <property type="project" value="UniProtKB-KW"/>
</dbReference>
<keyword evidence="11" id="KW-1185">Reference proteome</keyword>
<feature type="active site" description="Proton donor/acceptor" evidence="7">
    <location>
        <position position="371"/>
    </location>
</feature>
<dbReference type="SMART" id="SM00631">
    <property type="entry name" value="Zn_pept"/>
    <property type="match status" value="1"/>
</dbReference>
<comment type="similarity">
    <text evidence="2 7">Belongs to the peptidase M14 family.</text>
</comment>
<keyword evidence="6" id="KW-0482">Metalloprotease</keyword>
<comment type="cofactor">
    <cofactor evidence="1">
        <name>Zn(2+)</name>
        <dbReference type="ChEBI" id="CHEBI:29105"/>
    </cofactor>
</comment>
<evidence type="ECO:0000313" key="11">
    <source>
        <dbReference type="Proteomes" id="UP000193834"/>
    </source>
</evidence>
<protein>
    <submittedName>
        <fullName evidence="10">G-D-glutamyl-meso-diaminopimelate peptidase</fullName>
    </submittedName>
</protein>
<dbReference type="GO" id="GO:0004181">
    <property type="term" value="F:metallocarboxypeptidase activity"/>
    <property type="evidence" value="ECO:0007669"/>
    <property type="project" value="InterPro"/>
</dbReference>
<dbReference type="PROSITE" id="PS52035">
    <property type="entry name" value="PEPTIDASE_M14"/>
    <property type="match status" value="1"/>
</dbReference>
<dbReference type="PROSITE" id="PS51782">
    <property type="entry name" value="LYSM"/>
    <property type="match status" value="2"/>
</dbReference>
<feature type="domain" description="LysM" evidence="8">
    <location>
        <begin position="54"/>
        <end position="98"/>
    </location>
</feature>
<evidence type="ECO:0000256" key="3">
    <source>
        <dbReference type="ARBA" id="ARBA00022670"/>
    </source>
</evidence>
<dbReference type="AlphaFoldDB" id="A0A1X7LIP8"/>
<dbReference type="InterPro" id="IPR034274">
    <property type="entry name" value="ENP1_M14_CPD"/>
</dbReference>
<dbReference type="Pfam" id="PF00246">
    <property type="entry name" value="Peptidase_M14"/>
    <property type="match status" value="1"/>
</dbReference>
<dbReference type="PANTHER" id="PTHR11705:SF143">
    <property type="entry name" value="SLL0236 PROTEIN"/>
    <property type="match status" value="1"/>
</dbReference>
<dbReference type="GO" id="GO:0005615">
    <property type="term" value="C:extracellular space"/>
    <property type="evidence" value="ECO:0007669"/>
    <property type="project" value="TreeGrafter"/>
</dbReference>
<dbReference type="InterPro" id="IPR036779">
    <property type="entry name" value="LysM_dom_sf"/>
</dbReference>